<organism evidence="3 4">
    <name type="scientific">Thermoflexus hugenholtzii JAD2</name>
    <dbReference type="NCBI Taxonomy" id="877466"/>
    <lineage>
        <taxon>Bacteria</taxon>
        <taxon>Bacillati</taxon>
        <taxon>Chloroflexota</taxon>
        <taxon>Thermoflexia</taxon>
        <taxon>Thermoflexales</taxon>
        <taxon>Thermoflexaceae</taxon>
        <taxon>Thermoflexus</taxon>
    </lineage>
</organism>
<dbReference type="InterPro" id="IPR050077">
    <property type="entry name" value="LexA_repressor"/>
</dbReference>
<dbReference type="RefSeq" id="WP_088570281.1">
    <property type="nucleotide sequence ID" value="NZ_FYEK01000008.1"/>
</dbReference>
<evidence type="ECO:0000313" key="3">
    <source>
        <dbReference type="EMBL" id="SNB59899.1"/>
    </source>
</evidence>
<dbReference type="InParanoid" id="A0A212QKM3"/>
<dbReference type="Pfam" id="PF00717">
    <property type="entry name" value="Peptidase_S24"/>
    <property type="match status" value="1"/>
</dbReference>
<name>A0A212QKM3_9CHLR</name>
<feature type="domain" description="Peptidase S24/S26A/S26B/S26C" evidence="1">
    <location>
        <begin position="80"/>
        <end position="197"/>
    </location>
</feature>
<dbReference type="GO" id="GO:0004252">
    <property type="term" value="F:serine-type endopeptidase activity"/>
    <property type="evidence" value="ECO:0007669"/>
    <property type="project" value="InterPro"/>
</dbReference>
<dbReference type="InterPro" id="IPR039418">
    <property type="entry name" value="LexA-like"/>
</dbReference>
<reference evidence="4" key="1">
    <citation type="submission" date="2017-06" db="EMBL/GenBank/DDBJ databases">
        <authorList>
            <person name="Varghese N."/>
            <person name="Submissions S."/>
        </authorList>
    </citation>
    <scope>NUCLEOTIDE SEQUENCE [LARGE SCALE GENOMIC DNA]</scope>
    <source>
        <strain evidence="4">JAD2</strain>
    </source>
</reference>
<protein>
    <submittedName>
        <fullName evidence="3">Repressor LexA</fullName>
    </submittedName>
</protein>
<dbReference type="Gene3D" id="2.10.109.10">
    <property type="entry name" value="Umud Fragment, subunit A"/>
    <property type="match status" value="1"/>
</dbReference>
<dbReference type="InterPro" id="IPR036388">
    <property type="entry name" value="WH-like_DNA-bd_sf"/>
</dbReference>
<evidence type="ECO:0000259" key="1">
    <source>
        <dbReference type="Pfam" id="PF00717"/>
    </source>
</evidence>
<accession>A0A212QKM3</accession>
<dbReference type="SUPFAM" id="SSF46785">
    <property type="entry name" value="Winged helix' DNA-binding domain"/>
    <property type="match status" value="1"/>
</dbReference>
<dbReference type="SUPFAM" id="SSF51306">
    <property type="entry name" value="LexA/Signal peptidase"/>
    <property type="match status" value="1"/>
</dbReference>
<proteinExistence type="predicted"/>
<feature type="domain" description="LexA repressor DNA-binding" evidence="2">
    <location>
        <begin position="6"/>
        <end position="61"/>
    </location>
</feature>
<dbReference type="PANTHER" id="PTHR33516:SF2">
    <property type="entry name" value="LEXA REPRESSOR-RELATED"/>
    <property type="match status" value="1"/>
</dbReference>
<dbReference type="PANTHER" id="PTHR33516">
    <property type="entry name" value="LEXA REPRESSOR"/>
    <property type="match status" value="1"/>
</dbReference>
<evidence type="ECO:0000259" key="2">
    <source>
        <dbReference type="Pfam" id="PF01726"/>
    </source>
</evidence>
<dbReference type="InterPro" id="IPR006199">
    <property type="entry name" value="LexA_DNA-bd_dom"/>
</dbReference>
<dbReference type="EMBL" id="FYEK01000008">
    <property type="protein sequence ID" value="SNB59899.1"/>
    <property type="molecule type" value="Genomic_DNA"/>
</dbReference>
<dbReference type="Pfam" id="PF01726">
    <property type="entry name" value="LexA_DNA_bind"/>
    <property type="match status" value="1"/>
</dbReference>
<dbReference type="Gene3D" id="1.10.10.10">
    <property type="entry name" value="Winged helix-like DNA-binding domain superfamily/Winged helix DNA-binding domain"/>
    <property type="match status" value="1"/>
</dbReference>
<dbReference type="CDD" id="cd06529">
    <property type="entry name" value="S24_LexA-like"/>
    <property type="match status" value="1"/>
</dbReference>
<evidence type="ECO:0000313" key="4">
    <source>
        <dbReference type="Proteomes" id="UP000197025"/>
    </source>
</evidence>
<gene>
    <name evidence="3" type="ORF">SAMN02746019_00002670</name>
</gene>
<dbReference type="OrthoDB" id="9802364at2"/>
<dbReference type="InterPro" id="IPR015927">
    <property type="entry name" value="Peptidase_S24_S26A/B/C"/>
</dbReference>
<sequence>MALRDRLLTFLEAYWETHGYGPTLEEIRRHVGLSSRSHALYHLRALAQEGRVQQEPGKHRTWRPTARPASRISIPLKGVVPASHPDQVDEVVPQELGDLWLPTAWVPPRCRFALWVRGDSMIGLGIRPFDIVLVEPVFPEEVRSGDLVVARVKGRNQMTLKQLVQDPETRTWWLRPAHPELAPVRMDWQTWTLEGRVAFRFGPVRDLGSITAA</sequence>
<dbReference type="InterPro" id="IPR036390">
    <property type="entry name" value="WH_DNA-bd_sf"/>
</dbReference>
<keyword evidence="4" id="KW-1185">Reference proteome</keyword>
<dbReference type="AlphaFoldDB" id="A0A212QKM3"/>
<dbReference type="GO" id="GO:0006508">
    <property type="term" value="P:proteolysis"/>
    <property type="evidence" value="ECO:0007669"/>
    <property type="project" value="InterPro"/>
</dbReference>
<dbReference type="Proteomes" id="UP000197025">
    <property type="component" value="Unassembled WGS sequence"/>
</dbReference>
<dbReference type="InterPro" id="IPR036286">
    <property type="entry name" value="LexA/Signal_pep-like_sf"/>
</dbReference>